<evidence type="ECO:0000256" key="12">
    <source>
        <dbReference type="ARBA" id="ARBA00023136"/>
    </source>
</evidence>
<evidence type="ECO:0000256" key="4">
    <source>
        <dbReference type="ARBA" id="ARBA00022630"/>
    </source>
</evidence>
<name>H0EZ46_GLAL7</name>
<evidence type="ECO:0000256" key="1">
    <source>
        <dbReference type="ARBA" id="ARBA00001974"/>
    </source>
</evidence>
<dbReference type="HOGENOM" id="CLU_003827_9_1_1"/>
<dbReference type="PRINTS" id="PR00406">
    <property type="entry name" value="CYTB5RDTASE"/>
</dbReference>
<accession>H0EZ46</accession>
<dbReference type="GO" id="GO:0005741">
    <property type="term" value="C:mitochondrial outer membrane"/>
    <property type="evidence" value="ECO:0007669"/>
    <property type="project" value="UniProtKB-SubCell"/>
</dbReference>
<dbReference type="InterPro" id="IPR008333">
    <property type="entry name" value="Cbr1-like_FAD-bd_dom"/>
</dbReference>
<evidence type="ECO:0000256" key="13">
    <source>
        <dbReference type="ARBA" id="ARBA00037464"/>
    </source>
</evidence>
<feature type="transmembrane region" description="Helical" evidence="17">
    <location>
        <begin position="32"/>
        <end position="49"/>
    </location>
</feature>
<keyword evidence="5 17" id="KW-0812">Transmembrane</keyword>
<comment type="subcellular location">
    <subcellularLocation>
        <location evidence="2">Mitochondrion outer membrane</location>
        <topology evidence="2">Single-pass membrane protein</topology>
    </subcellularLocation>
</comment>
<keyword evidence="10 16" id="KW-0520">NAD</keyword>
<dbReference type="Gene3D" id="3.40.50.80">
    <property type="entry name" value="Nucleotide-binding domain of ferredoxin-NADP reductase (FNR) module"/>
    <property type="match status" value="1"/>
</dbReference>
<feature type="domain" description="FAD-binding FR-type" evidence="18">
    <location>
        <begin position="90"/>
        <end position="195"/>
    </location>
</feature>
<keyword evidence="6" id="KW-1000">Mitochondrion outer membrane</keyword>
<dbReference type="AlphaFoldDB" id="H0EZ46"/>
<feature type="binding site" evidence="15">
    <location>
        <position position="144"/>
    </location>
    <ligand>
        <name>FAD</name>
        <dbReference type="ChEBI" id="CHEBI:57692"/>
    </ligand>
</feature>
<dbReference type="FunFam" id="3.40.50.80:FF:000009">
    <property type="entry name" value="NADH-cytochrome b5 reductase"/>
    <property type="match status" value="1"/>
</dbReference>
<dbReference type="InterPro" id="IPR039261">
    <property type="entry name" value="FNR_nucleotide-bd"/>
</dbReference>
<evidence type="ECO:0000256" key="17">
    <source>
        <dbReference type="SAM" id="Phobius"/>
    </source>
</evidence>
<dbReference type="Pfam" id="PF00970">
    <property type="entry name" value="FAD_binding_6"/>
    <property type="match status" value="1"/>
</dbReference>
<evidence type="ECO:0000256" key="10">
    <source>
        <dbReference type="ARBA" id="ARBA00023027"/>
    </source>
</evidence>
<dbReference type="InParanoid" id="H0EZ46"/>
<comment type="caution">
    <text evidence="19">The sequence shown here is derived from an EMBL/GenBank/DDBJ whole genome shotgun (WGS) entry which is preliminary data.</text>
</comment>
<dbReference type="EMBL" id="AGUE01000270">
    <property type="protein sequence ID" value="EHK96200.1"/>
    <property type="molecule type" value="Genomic_DNA"/>
</dbReference>
<dbReference type="SUPFAM" id="SSF63380">
    <property type="entry name" value="Riboflavin synthase domain-like"/>
    <property type="match status" value="1"/>
</dbReference>
<dbReference type="CDD" id="cd06183">
    <property type="entry name" value="cyt_b5_reduct_like"/>
    <property type="match status" value="1"/>
</dbReference>
<evidence type="ECO:0000256" key="9">
    <source>
        <dbReference type="ARBA" id="ARBA00023002"/>
    </source>
</evidence>
<sequence length="342" mass="37765">MFARQAFRAAQPMRSQYRRYATENTSGSSNTALYGGVAAAVAGVGYYFMSQGDNVEKVKSAAKDAEAKAKGAAGSVSGAVSKSAFTGGDQGWVGLRLESVENYNHNTKKFRFKLPEDDQVSGLQVASALLTKFKEPQMDKPVIRPYTPTSDESDKGFLELLVKKYEGGAMSSHIHSMAVGQELDFKGPLPKYKWEENKHNHIALIAGGTGISPMYQLTRAIFNNPNDKTKVTLVFANVTEADILLKEEFEHLENKYPQRFRAFYTLDKAPKEWNGNTGYITKEVLKTVLPEPKTENIKIFVCGPPPMYKAISGAKKSPSDQGELDGAILEQLGYSKDQVYKF</sequence>
<dbReference type="Proteomes" id="UP000005446">
    <property type="component" value="Unassembled WGS sequence"/>
</dbReference>
<dbReference type="PRINTS" id="PR00371">
    <property type="entry name" value="FPNCR"/>
</dbReference>
<evidence type="ECO:0000256" key="5">
    <source>
        <dbReference type="ARBA" id="ARBA00022692"/>
    </source>
</evidence>
<proteinExistence type="inferred from homology"/>
<comment type="function">
    <text evidence="13">May mediate the reduction of outer membrane cytochrome b5.</text>
</comment>
<evidence type="ECO:0000256" key="2">
    <source>
        <dbReference type="ARBA" id="ARBA00004572"/>
    </source>
</evidence>
<dbReference type="Pfam" id="PF00175">
    <property type="entry name" value="NAD_binding_1"/>
    <property type="match status" value="1"/>
</dbReference>
<dbReference type="FunCoup" id="H0EZ46">
    <property type="interactions" value="224"/>
</dbReference>
<evidence type="ECO:0000256" key="8">
    <source>
        <dbReference type="ARBA" id="ARBA00022989"/>
    </source>
</evidence>
<dbReference type="InterPro" id="IPR001433">
    <property type="entry name" value="OxRdtase_FAD/NAD-bd"/>
</dbReference>
<keyword evidence="12 17" id="KW-0472">Membrane</keyword>
<evidence type="ECO:0000256" key="15">
    <source>
        <dbReference type="PIRSR" id="PIRSR601834-1"/>
    </source>
</evidence>
<evidence type="ECO:0000256" key="6">
    <source>
        <dbReference type="ARBA" id="ARBA00022787"/>
    </source>
</evidence>
<evidence type="ECO:0000256" key="3">
    <source>
        <dbReference type="ARBA" id="ARBA00006105"/>
    </source>
</evidence>
<comment type="catalytic activity">
    <reaction evidence="14 16">
        <text>2 Fe(III)-[cytochrome b5] + NADH = 2 Fe(II)-[cytochrome b5] + NAD(+) + H(+)</text>
        <dbReference type="Rhea" id="RHEA:46680"/>
        <dbReference type="Rhea" id="RHEA-COMP:10438"/>
        <dbReference type="Rhea" id="RHEA-COMP:10439"/>
        <dbReference type="ChEBI" id="CHEBI:15378"/>
        <dbReference type="ChEBI" id="CHEBI:29033"/>
        <dbReference type="ChEBI" id="CHEBI:29034"/>
        <dbReference type="ChEBI" id="CHEBI:57540"/>
        <dbReference type="ChEBI" id="CHEBI:57945"/>
        <dbReference type="EC" id="1.6.2.2"/>
    </reaction>
</comment>
<keyword evidence="7 15" id="KW-0274">FAD</keyword>
<evidence type="ECO:0000256" key="7">
    <source>
        <dbReference type="ARBA" id="ARBA00022827"/>
    </source>
</evidence>
<dbReference type="GO" id="GO:0090524">
    <property type="term" value="F:cytochrome-b5 reductase activity, acting on NADH"/>
    <property type="evidence" value="ECO:0007669"/>
    <property type="project" value="UniProtKB-EC"/>
</dbReference>
<evidence type="ECO:0000256" key="11">
    <source>
        <dbReference type="ARBA" id="ARBA00023128"/>
    </source>
</evidence>
<dbReference type="FunFam" id="2.40.30.10:FF:000032">
    <property type="entry name" value="NADH-cytochrome b5 reductase"/>
    <property type="match status" value="1"/>
</dbReference>
<dbReference type="Gene3D" id="2.40.30.10">
    <property type="entry name" value="Translation factors"/>
    <property type="match status" value="1"/>
</dbReference>
<dbReference type="InterPro" id="IPR017938">
    <property type="entry name" value="Riboflavin_synthase-like_b-brl"/>
</dbReference>
<keyword evidence="9 16" id="KW-0560">Oxidoreductase</keyword>
<evidence type="ECO:0000256" key="16">
    <source>
        <dbReference type="RuleBase" id="RU361226"/>
    </source>
</evidence>
<keyword evidence="8 17" id="KW-1133">Transmembrane helix</keyword>
<comment type="similarity">
    <text evidence="3 16">Belongs to the flavoprotein pyridine nucleotide cytochrome reductase family.</text>
</comment>
<dbReference type="InterPro" id="IPR001709">
    <property type="entry name" value="Flavoprot_Pyr_Nucl_cyt_Rdtase"/>
</dbReference>
<evidence type="ECO:0000313" key="19">
    <source>
        <dbReference type="EMBL" id="EHK96200.1"/>
    </source>
</evidence>
<dbReference type="OrthoDB" id="432685at2759"/>
<keyword evidence="4 15" id="KW-0285">Flavoprotein</keyword>
<dbReference type="SUPFAM" id="SSF52343">
    <property type="entry name" value="Ferredoxin reductase-like, C-terminal NADP-linked domain"/>
    <property type="match status" value="1"/>
</dbReference>
<dbReference type="PROSITE" id="PS51384">
    <property type="entry name" value="FAD_FR"/>
    <property type="match status" value="1"/>
</dbReference>
<feature type="binding site" evidence="15">
    <location>
        <position position="163"/>
    </location>
    <ligand>
        <name>FAD</name>
        <dbReference type="ChEBI" id="CHEBI:57692"/>
    </ligand>
</feature>
<protein>
    <recommendedName>
        <fullName evidence="16">NADH-cytochrome b5 reductase</fullName>
        <ecNumber evidence="16">1.6.2.2</ecNumber>
    </recommendedName>
</protein>
<evidence type="ECO:0000256" key="14">
    <source>
        <dbReference type="ARBA" id="ARBA00047682"/>
    </source>
</evidence>
<dbReference type="EC" id="1.6.2.2" evidence="16"/>
<feature type="binding site" evidence="15">
    <location>
        <position position="171"/>
    </location>
    <ligand>
        <name>FAD</name>
        <dbReference type="ChEBI" id="CHEBI:57692"/>
    </ligand>
</feature>
<comment type="cofactor">
    <cofactor evidence="1 15 16">
        <name>FAD</name>
        <dbReference type="ChEBI" id="CHEBI:57692"/>
    </cofactor>
</comment>
<dbReference type="PANTHER" id="PTHR19370:SF171">
    <property type="entry name" value="NADH-CYTOCHROME B5 REDUCTASE 2"/>
    <property type="match status" value="1"/>
</dbReference>
<reference evidence="19 20" key="1">
    <citation type="journal article" date="2012" name="Eukaryot. Cell">
        <title>Genome sequence of the fungus Glarea lozoyensis: the first genome sequence of a species from the Helotiaceae family.</title>
        <authorList>
            <person name="Youssar L."/>
            <person name="Gruening B.A."/>
            <person name="Erxleben A."/>
            <person name="Guenther S."/>
            <person name="Huettel W."/>
        </authorList>
    </citation>
    <scope>NUCLEOTIDE SEQUENCE [LARGE SCALE GENOMIC DNA]</scope>
    <source>
        <strain evidence="20">ATCC 74030 / MF5533</strain>
    </source>
</reference>
<feature type="binding site" evidence="15">
    <location>
        <position position="145"/>
    </location>
    <ligand>
        <name>FAD</name>
        <dbReference type="ChEBI" id="CHEBI:57692"/>
    </ligand>
</feature>
<dbReference type="GO" id="GO:0006696">
    <property type="term" value="P:ergosterol biosynthetic process"/>
    <property type="evidence" value="ECO:0007669"/>
    <property type="project" value="TreeGrafter"/>
</dbReference>
<evidence type="ECO:0000259" key="18">
    <source>
        <dbReference type="PROSITE" id="PS51384"/>
    </source>
</evidence>
<feature type="binding site" evidence="15">
    <location>
        <position position="146"/>
    </location>
    <ligand>
        <name>FAD</name>
        <dbReference type="ChEBI" id="CHEBI:57692"/>
    </ligand>
</feature>
<dbReference type="InterPro" id="IPR017927">
    <property type="entry name" value="FAD-bd_FR_type"/>
</dbReference>
<gene>
    <name evidence="19" type="ORF">M7I_8108</name>
</gene>
<keyword evidence="11" id="KW-0496">Mitochondrion</keyword>
<evidence type="ECO:0000313" key="20">
    <source>
        <dbReference type="Proteomes" id="UP000005446"/>
    </source>
</evidence>
<keyword evidence="20" id="KW-1185">Reference proteome</keyword>
<dbReference type="InterPro" id="IPR001834">
    <property type="entry name" value="CBR-like"/>
</dbReference>
<feature type="binding site" evidence="15">
    <location>
        <position position="161"/>
    </location>
    <ligand>
        <name>FAD</name>
        <dbReference type="ChEBI" id="CHEBI:57692"/>
    </ligand>
</feature>
<organism evidence="19 20">
    <name type="scientific">Glarea lozoyensis (strain ATCC 74030 / MF5533)</name>
    <dbReference type="NCBI Taxonomy" id="1104152"/>
    <lineage>
        <taxon>Eukaryota</taxon>
        <taxon>Fungi</taxon>
        <taxon>Dikarya</taxon>
        <taxon>Ascomycota</taxon>
        <taxon>Pezizomycotina</taxon>
        <taxon>Leotiomycetes</taxon>
        <taxon>Helotiales</taxon>
        <taxon>Helotiaceae</taxon>
        <taxon>Glarea</taxon>
    </lineage>
</organism>
<dbReference type="PANTHER" id="PTHR19370">
    <property type="entry name" value="NADH-CYTOCHROME B5 REDUCTASE"/>
    <property type="match status" value="1"/>
</dbReference>
<feature type="binding site" evidence="15">
    <location>
        <position position="170"/>
    </location>
    <ligand>
        <name>FAD</name>
        <dbReference type="ChEBI" id="CHEBI:57692"/>
    </ligand>
</feature>